<organism evidence="1 2">
    <name type="scientific">Virgisporangium ochraceum</name>
    <dbReference type="NCBI Taxonomy" id="65505"/>
    <lineage>
        <taxon>Bacteria</taxon>
        <taxon>Bacillati</taxon>
        <taxon>Actinomycetota</taxon>
        <taxon>Actinomycetes</taxon>
        <taxon>Micromonosporales</taxon>
        <taxon>Micromonosporaceae</taxon>
        <taxon>Virgisporangium</taxon>
    </lineage>
</organism>
<gene>
    <name evidence="1" type="ORF">Voc01_090390</name>
</gene>
<name>A0A8J4A416_9ACTN</name>
<dbReference type="InterPro" id="IPR011989">
    <property type="entry name" value="ARM-like"/>
</dbReference>
<proteinExistence type="predicted"/>
<evidence type="ECO:0000313" key="1">
    <source>
        <dbReference type="EMBL" id="GIJ74122.1"/>
    </source>
</evidence>
<dbReference type="InterPro" id="IPR016024">
    <property type="entry name" value="ARM-type_fold"/>
</dbReference>
<dbReference type="SUPFAM" id="SSF48371">
    <property type="entry name" value="ARM repeat"/>
    <property type="match status" value="1"/>
</dbReference>
<comment type="caution">
    <text evidence="1">The sequence shown here is derived from an EMBL/GenBank/DDBJ whole genome shotgun (WGS) entry which is preliminary data.</text>
</comment>
<dbReference type="AlphaFoldDB" id="A0A8J4A416"/>
<protein>
    <submittedName>
        <fullName evidence="1">Uncharacterized protein</fullName>
    </submittedName>
</protein>
<dbReference type="EMBL" id="BOPH01000129">
    <property type="protein sequence ID" value="GIJ74122.1"/>
    <property type="molecule type" value="Genomic_DNA"/>
</dbReference>
<evidence type="ECO:0000313" key="2">
    <source>
        <dbReference type="Proteomes" id="UP000635606"/>
    </source>
</evidence>
<dbReference type="Proteomes" id="UP000635606">
    <property type="component" value="Unassembled WGS sequence"/>
</dbReference>
<accession>A0A8J4A416</accession>
<sequence length="365" mass="39169">MTNVAWGPGRRDTAISGLAALLNRPEWRDSDHCPAIARVVSAALHDANPVVRMQAAYAARAVHADADAAHRAAAVGELLLAERDTNVRMVLLDQLAADSAAAPATVDAILERLVDGDPDRQVAGILTYLALVPRTPFASRLIERWCADASAHPQAVQSFVQHARSYLRPPADAGQIRAFRLLDTTAHAVLAQWTRYAGEHRAEVLSDDQLAELRGAAGTADDIAQQIYFASGAFDDKRGRQGPSGDDLTGFADLAFPVLAKCAALRHPHSIHQAVETMIFLAPVDEARALHGVAEAIPADGPYASESLAGDLVIPYLQRLLAEQRPLVLHDERGVASFRHLLATFAVAGNQAALTLAYTFADVFR</sequence>
<reference evidence="1" key="1">
    <citation type="submission" date="2021-01" db="EMBL/GenBank/DDBJ databases">
        <title>Whole genome shotgun sequence of Virgisporangium ochraceum NBRC 16418.</title>
        <authorList>
            <person name="Komaki H."/>
            <person name="Tamura T."/>
        </authorList>
    </citation>
    <scope>NUCLEOTIDE SEQUENCE</scope>
    <source>
        <strain evidence="1">NBRC 16418</strain>
    </source>
</reference>
<keyword evidence="2" id="KW-1185">Reference proteome</keyword>
<dbReference type="Gene3D" id="1.25.10.10">
    <property type="entry name" value="Leucine-rich Repeat Variant"/>
    <property type="match status" value="1"/>
</dbReference>